<organism evidence="15 16">
    <name type="scientific">Nicotiana sylvestris</name>
    <name type="common">Wood tobacco</name>
    <name type="synonym">South American tobacco</name>
    <dbReference type="NCBI Taxonomy" id="4096"/>
    <lineage>
        <taxon>Eukaryota</taxon>
        <taxon>Viridiplantae</taxon>
        <taxon>Streptophyta</taxon>
        <taxon>Embryophyta</taxon>
        <taxon>Tracheophyta</taxon>
        <taxon>Spermatophyta</taxon>
        <taxon>Magnoliopsida</taxon>
        <taxon>eudicotyledons</taxon>
        <taxon>Gunneridae</taxon>
        <taxon>Pentapetalae</taxon>
        <taxon>asterids</taxon>
        <taxon>lamiids</taxon>
        <taxon>Solanales</taxon>
        <taxon>Solanaceae</taxon>
        <taxon>Nicotianoideae</taxon>
        <taxon>Nicotianeae</taxon>
        <taxon>Nicotiana</taxon>
    </lineage>
</organism>
<dbReference type="eggNOG" id="KOG2062">
    <property type="taxonomic scope" value="Eukaryota"/>
</dbReference>
<dbReference type="RefSeq" id="XP_009795996.1">
    <property type="nucleotide sequence ID" value="XM_009797694.1"/>
</dbReference>
<evidence type="ECO:0000313" key="15">
    <source>
        <dbReference type="Proteomes" id="UP000189701"/>
    </source>
</evidence>
<evidence type="ECO:0000313" key="16">
    <source>
        <dbReference type="RefSeq" id="XP_009795996.1"/>
    </source>
</evidence>
<feature type="domain" description="26S proteasome non-ATPase regulatory subunit 1/RPN2 N-terminal" evidence="14">
    <location>
        <begin position="11"/>
        <end position="361"/>
    </location>
</feature>
<keyword evidence="6 10" id="KW-0647">Proteasome</keyword>
<dbReference type="GO" id="GO:0042176">
    <property type="term" value="P:regulation of protein catabolic process"/>
    <property type="evidence" value="ECO:0007669"/>
    <property type="project" value="UniProtKB-UniRule"/>
</dbReference>
<dbReference type="GO" id="GO:0008540">
    <property type="term" value="C:proteasome regulatory particle, base subcomplex"/>
    <property type="evidence" value="ECO:0007669"/>
    <property type="project" value="UniProtKB-UniRule"/>
</dbReference>
<feature type="region of interest" description="Disordered" evidence="11">
    <location>
        <begin position="861"/>
        <end position="896"/>
    </location>
</feature>
<dbReference type="InterPro" id="IPR016642">
    <property type="entry name" value="26S_Psome_Rpn2"/>
</dbReference>
<dbReference type="PANTHER" id="PTHR10943:SF19">
    <property type="entry name" value="26S PROTEASOME NON-ATPASE REGULATORY SUBUNIT 1 HOMOLOG"/>
    <property type="match status" value="1"/>
</dbReference>
<comment type="similarity">
    <text evidence="1 10">Belongs to the proteasome subunit S1 family.</text>
</comment>
<dbReference type="InterPro" id="IPR048570">
    <property type="entry name" value="PSMD1_RPN2_N"/>
</dbReference>
<keyword evidence="12" id="KW-0472">Membrane</keyword>
<dbReference type="InterPro" id="IPR011989">
    <property type="entry name" value="ARM-like"/>
</dbReference>
<feature type="compositionally biased region" description="Low complexity" evidence="11">
    <location>
        <begin position="966"/>
        <end position="981"/>
    </location>
</feature>
<reference evidence="16" key="2">
    <citation type="submission" date="2025-08" db="UniProtKB">
        <authorList>
            <consortium name="RefSeq"/>
        </authorList>
    </citation>
    <scope>IDENTIFICATION</scope>
    <source>
        <tissue evidence="16">Leaf</tissue>
    </source>
</reference>
<feature type="transmembrane region" description="Helical" evidence="12">
    <location>
        <begin position="788"/>
        <end position="809"/>
    </location>
</feature>
<dbReference type="GO" id="GO:0043161">
    <property type="term" value="P:proteasome-mediated ubiquitin-dependent protein catabolic process"/>
    <property type="evidence" value="ECO:0007669"/>
    <property type="project" value="TreeGrafter"/>
</dbReference>
<feature type="compositionally biased region" description="Basic and acidic residues" evidence="11">
    <location>
        <begin position="862"/>
        <end position="871"/>
    </location>
</feature>
<keyword evidence="12" id="KW-0812">Transmembrane</keyword>
<protein>
    <recommendedName>
        <fullName evidence="10">26S proteasome non-ATPase regulatory subunit 1 homolog</fullName>
    </recommendedName>
</protein>
<gene>
    <name evidence="16" type="primary">LOC104242620</name>
</gene>
<evidence type="ECO:0000256" key="9">
    <source>
        <dbReference type="ARBA" id="ARBA00061931"/>
    </source>
</evidence>
<evidence type="ECO:0000256" key="1">
    <source>
        <dbReference type="ARBA" id="ARBA00006308"/>
    </source>
</evidence>
<name>A0A1U7Y221_NICSY</name>
<keyword evidence="15" id="KW-1185">Reference proteome</keyword>
<feature type="region of interest" description="Disordered" evidence="11">
    <location>
        <begin position="966"/>
        <end position="998"/>
    </location>
</feature>
<dbReference type="InterPro" id="IPR040623">
    <property type="entry name" value="RPN2_C"/>
</dbReference>
<evidence type="ECO:0000256" key="10">
    <source>
        <dbReference type="PIRNR" id="PIRNR015947"/>
    </source>
</evidence>
<dbReference type="FunFam" id="1.25.10.10:FF:000048">
    <property type="entry name" value="26S proteasome non-ATPase regulatory subunit 1 homolog"/>
    <property type="match status" value="1"/>
</dbReference>
<evidence type="ECO:0000259" key="13">
    <source>
        <dbReference type="Pfam" id="PF18004"/>
    </source>
</evidence>
<evidence type="ECO:0000256" key="11">
    <source>
        <dbReference type="SAM" id="MobiDB-lite"/>
    </source>
</evidence>
<dbReference type="InterPro" id="IPR002015">
    <property type="entry name" value="Proteasome/cyclosome_rpt"/>
</dbReference>
<dbReference type="GO" id="GO:0005634">
    <property type="term" value="C:nucleus"/>
    <property type="evidence" value="ECO:0007669"/>
    <property type="project" value="TreeGrafter"/>
</dbReference>
<accession>A0A1U7Y221</accession>
<evidence type="ECO:0000256" key="12">
    <source>
        <dbReference type="SAM" id="Phobius"/>
    </source>
</evidence>
<reference evidence="15" key="1">
    <citation type="journal article" date="2013" name="Genome Biol.">
        <title>Reference genomes and transcriptomes of Nicotiana sylvestris and Nicotiana tomentosiformis.</title>
        <authorList>
            <person name="Sierro N."/>
            <person name="Battey J.N."/>
            <person name="Ouadi S."/>
            <person name="Bovet L."/>
            <person name="Goepfert S."/>
            <person name="Bakaher N."/>
            <person name="Peitsch M.C."/>
            <person name="Ivanov N.V."/>
        </authorList>
    </citation>
    <scope>NUCLEOTIDE SEQUENCE [LARGE SCALE GENOMIC DNA]</scope>
</reference>
<dbReference type="Proteomes" id="UP000189701">
    <property type="component" value="Unplaced"/>
</dbReference>
<keyword evidence="5" id="KW-0832">Ubl conjugation</keyword>
<evidence type="ECO:0000259" key="14">
    <source>
        <dbReference type="Pfam" id="PF21505"/>
    </source>
</evidence>
<dbReference type="SMR" id="A0A1U7Y221"/>
<dbReference type="GO" id="GO:0034515">
    <property type="term" value="C:proteasome storage granule"/>
    <property type="evidence" value="ECO:0007669"/>
    <property type="project" value="TreeGrafter"/>
</dbReference>
<dbReference type="Pfam" id="PF13646">
    <property type="entry name" value="HEAT_2"/>
    <property type="match status" value="1"/>
</dbReference>
<dbReference type="OrthoDB" id="261572at2759"/>
<feature type="domain" description="26S proteasome regulatory subunit RPN2 C-terminal" evidence="13">
    <location>
        <begin position="804"/>
        <end position="955"/>
    </location>
</feature>
<evidence type="ECO:0000256" key="2">
    <source>
        <dbReference type="ARBA" id="ARBA00022499"/>
    </source>
</evidence>
<keyword evidence="3" id="KW-0597">Phosphoprotein</keyword>
<dbReference type="Pfam" id="PF01851">
    <property type="entry name" value="PC_rep"/>
    <property type="match status" value="1"/>
</dbReference>
<sequence>MATAATMTVSSAGGLLAMLNESHPQLKLHALSNLNAFVDYFWPEISASVPVIESLYEDEEYDQRQLAALVASKVFYHLGGHNDSLSYALGAGPLFDVTEDSDYVHTILAKALDEYASHKTKAAESNDEAVKVDPRLEAIVVRMLDKCIEEKKYQQAIGMAIECRRLDKVVKAIKESGNVDATLSYCSNISHNFVSRREYRSEVLDLLVKEYEKPKSSPNYLSMCQWLMFLDKPERVASILEKLLRSKNNNDALLAFQIAFDLVENEHQAFLLNVRDQLSSPQLQPPSEPALIPAESDTAQTGDAIAAEDVAVSDENQPSMPIASSADPNEAIYAERLEKIKGILSGETSIKLTLQFLYSHNKSDLLILKTIKQSVEMRNSVCHSATIYANALMHAGTTVDTFLRENLDWLSRATNWAKFSATAGLGVIHCGHLQQGRSLMAPYLPQGGAGRGGSPYSEGGALYALGLIHANHGEGIKQFLRDSLRSTDVEVIQHGACLGLGLAALGTADEDIYDDIKNVLYTDSAIAGEAAGIGMGLLMVGTASEKAGEMLAYAHETQHEKIIRGLALGISLTVYGREEEADTLIEQMTRDQDPILRYGGMYALALAYRGTANNKAIRQLLHFAVSDVSDDVRRTAVLALGFVMYSNPEQMPRIVSLLSESYNPHVRYGAAMAVGISCAGTGLSEAISLLEPLTSDVVDFVRQGALIAMAMVMVQISEACDSRVGAFRRQLEKIILDKHKDTMSKMGAILASGILDAGGRNVTIKLLSKTKHDKITAVVGLAVFSQFWYWYPLIYFISLAFSPTAFIGLNYDLKTPKFEFVSQAKPSLFEYPKPTTVATTTSAVKLPTAVLSTSARAKARASKKEAEKASAERASGVESSSAATSSTSPSMQVDTPAENLKVPEPLFEILTNPARVVPAQEKYIKFSETSRYLPIKASPSGFVLLKDLRPDEPKVFALTDTPSLAAFSTSGSAGQQGSASAMAVDEEPQPPQPFEYTS</sequence>
<dbReference type="KEGG" id="nsy:104242620"/>
<keyword evidence="4" id="KW-0677">Repeat</keyword>
<evidence type="ECO:0000256" key="6">
    <source>
        <dbReference type="ARBA" id="ARBA00022942"/>
    </source>
</evidence>
<keyword evidence="12" id="KW-1133">Transmembrane helix</keyword>
<dbReference type="SUPFAM" id="SSF48371">
    <property type="entry name" value="ARM repeat"/>
    <property type="match status" value="2"/>
</dbReference>
<dbReference type="Pfam" id="PF18004">
    <property type="entry name" value="RPN2_C"/>
    <property type="match status" value="1"/>
</dbReference>
<comment type="function">
    <text evidence="10">Acts as a regulatory subunit of the 26S proteasome which is involved in the ATP-dependent degradation of ubiquitinated proteins.</text>
</comment>
<feature type="compositionally biased region" description="Pro residues" evidence="11">
    <location>
        <begin position="989"/>
        <end position="998"/>
    </location>
</feature>
<evidence type="ECO:0000256" key="8">
    <source>
        <dbReference type="ARBA" id="ARBA00057191"/>
    </source>
</evidence>
<dbReference type="Pfam" id="PF21505">
    <property type="entry name" value="RPN2_N"/>
    <property type="match status" value="1"/>
</dbReference>
<evidence type="ECO:0000256" key="3">
    <source>
        <dbReference type="ARBA" id="ARBA00022553"/>
    </source>
</evidence>
<dbReference type="GO" id="GO:0030234">
    <property type="term" value="F:enzyme regulator activity"/>
    <property type="evidence" value="ECO:0007669"/>
    <property type="project" value="UniProtKB-UniRule"/>
</dbReference>
<keyword evidence="7" id="KW-0007">Acetylation</keyword>
<dbReference type="InterPro" id="IPR016024">
    <property type="entry name" value="ARM-type_fold"/>
</dbReference>
<evidence type="ECO:0000256" key="5">
    <source>
        <dbReference type="ARBA" id="ARBA00022843"/>
    </source>
</evidence>
<dbReference type="STRING" id="4096.A0A1U7Y221"/>
<dbReference type="AlphaFoldDB" id="A0A1U7Y221"/>
<keyword evidence="2" id="KW-1017">Isopeptide bond</keyword>
<dbReference type="PANTHER" id="PTHR10943">
    <property type="entry name" value="26S PROTEASOME NON-ATPASE REGULATORY SUBUNIT"/>
    <property type="match status" value="1"/>
</dbReference>
<dbReference type="GeneID" id="104242620"/>
<dbReference type="Gene3D" id="1.25.10.10">
    <property type="entry name" value="Leucine-rich Repeat Variant"/>
    <property type="match status" value="1"/>
</dbReference>
<comment type="function">
    <text evidence="8">Acts as a regulatory subunit of the 26 proteasome which is involved in the ATP-dependent degradation of ubiquitinated proteins.</text>
</comment>
<feature type="compositionally biased region" description="Low complexity" evidence="11">
    <location>
        <begin position="879"/>
        <end position="890"/>
    </location>
</feature>
<dbReference type="PIRSF" id="PIRSF015947">
    <property type="entry name" value="26S_Psome_Rpn2"/>
    <property type="match status" value="1"/>
</dbReference>
<evidence type="ECO:0000256" key="7">
    <source>
        <dbReference type="ARBA" id="ARBA00022990"/>
    </source>
</evidence>
<comment type="subunit">
    <text evidence="9">Component of the 19S regulatory particle (RP/PA700) base subcomplex of the 26S proteasome. The 26S proteasome is composed of a core protease (CP), known as the 20S proteasome, capped at one or both ends by the 19S regulatory particle (RP/PA700). The RP/PA700 complex is composed of at least 17 different subunits in two subcomplexes, the base and the lid, which form the portions proximal and distal to the 20S proteolytic core, respectively.</text>
</comment>
<proteinExistence type="inferred from homology"/>
<evidence type="ECO:0000256" key="4">
    <source>
        <dbReference type="ARBA" id="ARBA00022737"/>
    </source>
</evidence>